<dbReference type="RefSeq" id="WP_016844170.1">
    <property type="nucleotide sequence ID" value="NZ_BJNL01000031.1"/>
</dbReference>
<name>A0ABV4FBQ1_BRAEL</name>
<dbReference type="EMBL" id="JBGBZA010000002">
    <property type="protein sequence ID" value="MEY9320312.1"/>
    <property type="molecule type" value="Genomic_DNA"/>
</dbReference>
<proteinExistence type="predicted"/>
<dbReference type="Proteomes" id="UP001565471">
    <property type="component" value="Unassembled WGS sequence"/>
</dbReference>
<keyword evidence="2" id="KW-1185">Reference proteome</keyword>
<protein>
    <submittedName>
        <fullName evidence="1">Uncharacterized protein</fullName>
    </submittedName>
</protein>
<sequence length="99" mass="11212">MGGDIDPQNQAEAAMKEAVNADGFQRQRWIQVAQAWLELARPAEGRYRYGREKGTNVYNGSGLDLAPKSRFEFTGQIARCFAMKTNFMSLPSRRKLRPS</sequence>
<organism evidence="1 2">
    <name type="scientific">Bradyrhizobium elkanii</name>
    <dbReference type="NCBI Taxonomy" id="29448"/>
    <lineage>
        <taxon>Bacteria</taxon>
        <taxon>Pseudomonadati</taxon>
        <taxon>Pseudomonadota</taxon>
        <taxon>Alphaproteobacteria</taxon>
        <taxon>Hyphomicrobiales</taxon>
        <taxon>Nitrobacteraceae</taxon>
        <taxon>Bradyrhizobium</taxon>
    </lineage>
</organism>
<gene>
    <name evidence="1" type="ORF">ABIF29_007111</name>
</gene>
<dbReference type="GeneID" id="92951774"/>
<comment type="caution">
    <text evidence="1">The sequence shown here is derived from an EMBL/GenBank/DDBJ whole genome shotgun (WGS) entry which is preliminary data.</text>
</comment>
<evidence type="ECO:0000313" key="2">
    <source>
        <dbReference type="Proteomes" id="UP001565471"/>
    </source>
</evidence>
<reference evidence="1 2" key="1">
    <citation type="submission" date="2024-07" db="EMBL/GenBank/DDBJ databases">
        <title>Genomic Encyclopedia of Type Strains, Phase V (KMG-V): Genome sequencing to study the core and pangenomes of soil and plant-associated prokaryotes.</title>
        <authorList>
            <person name="Whitman W."/>
        </authorList>
    </citation>
    <scope>NUCLEOTIDE SEQUENCE [LARGE SCALE GENOMIC DNA]</scope>
    <source>
        <strain evidence="1 2">USDA 415</strain>
    </source>
</reference>
<accession>A0ABV4FBQ1</accession>
<evidence type="ECO:0000313" key="1">
    <source>
        <dbReference type="EMBL" id="MEY9320312.1"/>
    </source>
</evidence>